<sequence>MTNNKNNGEEPTSGPGWAAFEPAPEDFDLDTWENLNFDYFLHNSFKDRMRRNATGRIAEFWFKTIVKKFARSVYEISAGDFGWFIENQRYQPRARYLIKNKWTTVQFGIYLIEYTIADGIAYSYYSLNYGINYTIHMESELSKNHELNVKIIANLFKMTEEFLHHTISNRSAPHTPN</sequence>
<name>A0A6J7T404_9ZZZZ</name>
<dbReference type="AlphaFoldDB" id="A0A6J7T404"/>
<gene>
    <name evidence="1" type="ORF">UFOPK4284_00487</name>
</gene>
<reference evidence="1" key="1">
    <citation type="submission" date="2020-05" db="EMBL/GenBank/DDBJ databases">
        <authorList>
            <person name="Chiriac C."/>
            <person name="Salcher M."/>
            <person name="Ghai R."/>
            <person name="Kavagutti S V."/>
        </authorList>
    </citation>
    <scope>NUCLEOTIDE SEQUENCE</scope>
</reference>
<evidence type="ECO:0000313" key="1">
    <source>
        <dbReference type="EMBL" id="CAB5047198.1"/>
    </source>
</evidence>
<accession>A0A6J7T404</accession>
<proteinExistence type="predicted"/>
<organism evidence="1">
    <name type="scientific">freshwater metagenome</name>
    <dbReference type="NCBI Taxonomy" id="449393"/>
    <lineage>
        <taxon>unclassified sequences</taxon>
        <taxon>metagenomes</taxon>
        <taxon>ecological metagenomes</taxon>
    </lineage>
</organism>
<protein>
    <submittedName>
        <fullName evidence="1">Unannotated protein</fullName>
    </submittedName>
</protein>
<dbReference type="EMBL" id="CAFBQE010000022">
    <property type="protein sequence ID" value="CAB5047198.1"/>
    <property type="molecule type" value="Genomic_DNA"/>
</dbReference>